<dbReference type="PROSITE" id="PS51682">
    <property type="entry name" value="SAM_OMT_I"/>
    <property type="match status" value="1"/>
</dbReference>
<dbReference type="KEGG" id="mrob:HH214_10245"/>
<dbReference type="GO" id="GO:0008171">
    <property type="term" value="F:O-methyltransferase activity"/>
    <property type="evidence" value="ECO:0007669"/>
    <property type="project" value="InterPro"/>
</dbReference>
<dbReference type="PANTHER" id="PTHR43167:SF1">
    <property type="entry name" value="PUTATIVE (AFU_ORTHOLOGUE AFUA_6G01830)-RELATED"/>
    <property type="match status" value="1"/>
</dbReference>
<sequence length="211" mass="22754">MNILNSKPVAETLAVLHEKAAADHQDRQAARQQAANQGKPFEHAWATAYMAVGAEEGRLLHLLARVARSKNIVEFGCSYGISTIYLAAAAKANGGRLITTDIEPTKIAGARQNIDEAGLLDVVTLLEGNALETLATVEGEIDFLFLDGAKELYLPVFELLEDKLAAGAIIIADNADKAETHPLVNRLAADTDRFSTTHLFEGRAFIAYSTH</sequence>
<organism evidence="4 5">
    <name type="scientific">Mucilaginibacter robiniae</name>
    <dbReference type="NCBI Taxonomy" id="2728022"/>
    <lineage>
        <taxon>Bacteria</taxon>
        <taxon>Pseudomonadati</taxon>
        <taxon>Bacteroidota</taxon>
        <taxon>Sphingobacteriia</taxon>
        <taxon>Sphingobacteriales</taxon>
        <taxon>Sphingobacteriaceae</taxon>
        <taxon>Mucilaginibacter</taxon>
    </lineage>
</organism>
<protein>
    <submittedName>
        <fullName evidence="4">Methyltransferase domain-containing protein</fullName>
    </submittedName>
</protein>
<evidence type="ECO:0000313" key="5">
    <source>
        <dbReference type="Proteomes" id="UP000503278"/>
    </source>
</evidence>
<proteinExistence type="predicted"/>
<name>A0A7L5E1N3_9SPHI</name>
<dbReference type="RefSeq" id="WP_169607392.1">
    <property type="nucleotide sequence ID" value="NZ_CP051682.1"/>
</dbReference>
<evidence type="ECO:0000256" key="1">
    <source>
        <dbReference type="ARBA" id="ARBA00022603"/>
    </source>
</evidence>
<dbReference type="EMBL" id="CP051682">
    <property type="protein sequence ID" value="QJD96219.1"/>
    <property type="molecule type" value="Genomic_DNA"/>
</dbReference>
<keyword evidence="1 4" id="KW-0489">Methyltransferase</keyword>
<keyword evidence="3" id="KW-0949">S-adenosyl-L-methionine</keyword>
<dbReference type="AlphaFoldDB" id="A0A7L5E1N3"/>
<keyword evidence="5" id="KW-1185">Reference proteome</keyword>
<dbReference type="InterPro" id="IPR002935">
    <property type="entry name" value="SAM_O-MeTrfase"/>
</dbReference>
<dbReference type="GO" id="GO:0032259">
    <property type="term" value="P:methylation"/>
    <property type="evidence" value="ECO:0007669"/>
    <property type="project" value="UniProtKB-KW"/>
</dbReference>
<dbReference type="Gene3D" id="3.40.50.150">
    <property type="entry name" value="Vaccinia Virus protein VP39"/>
    <property type="match status" value="1"/>
</dbReference>
<dbReference type="Proteomes" id="UP000503278">
    <property type="component" value="Chromosome"/>
</dbReference>
<dbReference type="PANTHER" id="PTHR43167">
    <property type="entry name" value="PUTATIVE (AFU_ORTHOLOGUE AFUA_6G01830)-RELATED"/>
    <property type="match status" value="1"/>
</dbReference>
<reference evidence="4 5" key="1">
    <citation type="submission" date="2020-04" db="EMBL/GenBank/DDBJ databases">
        <title>Genome sequencing of novel species.</title>
        <authorList>
            <person name="Heo J."/>
            <person name="Kim S.-J."/>
            <person name="Kim J.-S."/>
            <person name="Hong S.-B."/>
            <person name="Kwon S.-W."/>
        </authorList>
    </citation>
    <scope>NUCLEOTIDE SEQUENCE [LARGE SCALE GENOMIC DNA]</scope>
    <source>
        <strain evidence="4 5">F39-2</strain>
    </source>
</reference>
<accession>A0A7L5E1N3</accession>
<dbReference type="SUPFAM" id="SSF53335">
    <property type="entry name" value="S-adenosyl-L-methionine-dependent methyltransferases"/>
    <property type="match status" value="1"/>
</dbReference>
<evidence type="ECO:0000256" key="2">
    <source>
        <dbReference type="ARBA" id="ARBA00022679"/>
    </source>
</evidence>
<dbReference type="Pfam" id="PF13578">
    <property type="entry name" value="Methyltransf_24"/>
    <property type="match status" value="1"/>
</dbReference>
<evidence type="ECO:0000313" key="4">
    <source>
        <dbReference type="EMBL" id="QJD96219.1"/>
    </source>
</evidence>
<dbReference type="InterPro" id="IPR029063">
    <property type="entry name" value="SAM-dependent_MTases_sf"/>
</dbReference>
<dbReference type="CDD" id="cd02440">
    <property type="entry name" value="AdoMet_MTases"/>
    <property type="match status" value="1"/>
</dbReference>
<gene>
    <name evidence="4" type="ORF">HH214_10245</name>
</gene>
<evidence type="ECO:0000256" key="3">
    <source>
        <dbReference type="ARBA" id="ARBA00022691"/>
    </source>
</evidence>
<keyword evidence="2 4" id="KW-0808">Transferase</keyword>